<reference evidence="9 10" key="1">
    <citation type="submission" date="2016-05" db="EMBL/GenBank/DDBJ databases">
        <title>Complete genome sequence of two 2,5-diketo-D-glunonic acid producing strain Tatumella citrea.</title>
        <authorList>
            <person name="Duan C."/>
            <person name="Yang J."/>
            <person name="Yang S."/>
        </authorList>
    </citation>
    <scope>NUCLEOTIDE SEQUENCE [LARGE SCALE GENOMIC DNA]</scope>
    <source>
        <strain evidence="8 9">ATCC 39140</strain>
        <strain evidence="7 10">DSM 13699</strain>
    </source>
</reference>
<feature type="binding site" evidence="5">
    <location>
        <begin position="90"/>
        <end position="91"/>
    </location>
    <ligand>
        <name>NADPH</name>
        <dbReference type="ChEBI" id="CHEBI:57783"/>
    </ligand>
</feature>
<comment type="pathway">
    <text evidence="5">tRNA modification; tRNA-queuosine biosynthesis.</text>
</comment>
<dbReference type="InterPro" id="IPR029139">
    <property type="entry name" value="QueF_N"/>
</dbReference>
<dbReference type="HAMAP" id="MF_00817">
    <property type="entry name" value="QueF_type2"/>
    <property type="match status" value="1"/>
</dbReference>
<comment type="similarity">
    <text evidence="5">Belongs to the GTP cyclohydrolase I family. QueF type 2 subfamily.</text>
</comment>
<evidence type="ECO:0000259" key="6">
    <source>
        <dbReference type="Pfam" id="PF14819"/>
    </source>
</evidence>
<dbReference type="GO" id="GO:0008616">
    <property type="term" value="P:tRNA queuosine(34) biosynthetic process"/>
    <property type="evidence" value="ECO:0007669"/>
    <property type="project" value="UniProtKB-UniRule"/>
</dbReference>
<accession>A0A1Y0L643</accession>
<keyword evidence="2 5" id="KW-0671">Queuosine biosynthesis</keyword>
<dbReference type="InterPro" id="IPR016428">
    <property type="entry name" value="QueF_type2"/>
</dbReference>
<dbReference type="EMBL" id="CP015579">
    <property type="protein sequence ID" value="ARU93139.1"/>
    <property type="molecule type" value="Genomic_DNA"/>
</dbReference>
<evidence type="ECO:0000313" key="10">
    <source>
        <dbReference type="Proteomes" id="UP000195814"/>
    </source>
</evidence>
<dbReference type="EC" id="1.7.1.13" evidence="5"/>
<evidence type="ECO:0000256" key="3">
    <source>
        <dbReference type="ARBA" id="ARBA00022857"/>
    </source>
</evidence>
<comment type="subcellular location">
    <subcellularLocation>
        <location evidence="5">Cytoplasm</location>
    </subcellularLocation>
</comment>
<name>A0A1Y0L643_TATCI</name>
<dbReference type="PIRSF" id="PIRSF004750">
    <property type="entry name" value="Nitrile_oxidored_YqcD_prd"/>
    <property type="match status" value="1"/>
</dbReference>
<feature type="domain" description="NADPH-dependent 7-cyano-7-deazaguanine reductase N-terminal" evidence="6">
    <location>
        <begin position="21"/>
        <end position="131"/>
    </location>
</feature>
<comment type="subunit">
    <text evidence="5">Homodimer.</text>
</comment>
<evidence type="ECO:0000256" key="2">
    <source>
        <dbReference type="ARBA" id="ARBA00022785"/>
    </source>
</evidence>
<dbReference type="OrthoDB" id="9789995at2"/>
<sequence length="281" mass="32182">MNHYDHHQALEGLTLGKQTTYTEHYAPQLLQPVPRSLNRDALNLHDDNLPFHGEDLWTLYELSWLNSLGVPQVAIGHMALSATSINLIESKSFKLYLNSFNQTKFADRDSVRQTLEQDLAACAQGTVKITLHSLDEFEGQPIGSFKGECIDSLPVTVDNYSFDNNLLSGATEPESVEETLVSHLLKSNCLITSQPDWGSVMIRYRGPRIRREALLRYLLSFRQHNEFHEQCVERIFCDLLKFCQPEELTVYARYTRRGGLDINPWRSNVRFDAPTARLARQ</sequence>
<dbReference type="PANTHER" id="PTHR34354">
    <property type="entry name" value="NADPH-DEPENDENT 7-CYANO-7-DEAZAGUANINE REDUCTASE"/>
    <property type="match status" value="1"/>
</dbReference>
<keyword evidence="9" id="KW-1185">Reference proteome</keyword>
<feature type="binding site" evidence="5">
    <location>
        <begin position="88"/>
        <end position="90"/>
    </location>
    <ligand>
        <name>substrate</name>
    </ligand>
</feature>
<feature type="active site" description="Proton donor" evidence="5">
    <location>
        <position position="196"/>
    </location>
</feature>
<dbReference type="RefSeq" id="WP_087487527.1">
    <property type="nucleotide sequence ID" value="NZ_CP015579.1"/>
</dbReference>
<evidence type="ECO:0000256" key="4">
    <source>
        <dbReference type="ARBA" id="ARBA00023002"/>
    </source>
</evidence>
<feature type="binding site" evidence="5">
    <location>
        <begin position="228"/>
        <end position="229"/>
    </location>
    <ligand>
        <name>substrate</name>
    </ligand>
</feature>
<dbReference type="Pfam" id="PF14489">
    <property type="entry name" value="QueF"/>
    <property type="match status" value="1"/>
</dbReference>
<dbReference type="KEGG" id="tci:A7K98_04625"/>
<comment type="catalytic activity">
    <reaction evidence="5">
        <text>7-aminomethyl-7-carbaguanine + 2 NADP(+) = 7-cyano-7-carbaguanine + 2 NADPH + 3 H(+)</text>
        <dbReference type="Rhea" id="RHEA:13409"/>
        <dbReference type="ChEBI" id="CHEBI:15378"/>
        <dbReference type="ChEBI" id="CHEBI:45075"/>
        <dbReference type="ChEBI" id="CHEBI:57783"/>
        <dbReference type="ChEBI" id="CHEBI:58349"/>
        <dbReference type="ChEBI" id="CHEBI:58703"/>
        <dbReference type="EC" id="1.7.1.13"/>
    </reaction>
</comment>
<feature type="binding site" evidence="5">
    <location>
        <begin position="257"/>
        <end position="258"/>
    </location>
    <ligand>
        <name>NADPH</name>
        <dbReference type="ChEBI" id="CHEBI:57783"/>
    </ligand>
</feature>
<evidence type="ECO:0000313" key="7">
    <source>
        <dbReference type="EMBL" id="ARU93139.1"/>
    </source>
</evidence>
<evidence type="ECO:0000256" key="1">
    <source>
        <dbReference type="ARBA" id="ARBA00022490"/>
    </source>
</evidence>
<dbReference type="InterPro" id="IPR029500">
    <property type="entry name" value="QueF"/>
</dbReference>
<feature type="active site" description="Thioimide intermediate" evidence="5">
    <location>
        <position position="189"/>
    </location>
</feature>
<protein>
    <recommendedName>
        <fullName evidence="5">NADPH-dependent 7-cyano-7-deazaguanine reductase</fullName>
        <ecNumber evidence="5">1.7.1.13</ecNumber>
    </recommendedName>
    <alternativeName>
        <fullName evidence="5">7-cyano-7-carbaguanine reductase</fullName>
    </alternativeName>
    <alternativeName>
        <fullName evidence="5">NADPH-dependent nitrile oxidoreductase</fullName>
    </alternativeName>
    <alternativeName>
        <fullName evidence="5">PreQ(0) reductase</fullName>
    </alternativeName>
</protein>
<dbReference type="InterPro" id="IPR043133">
    <property type="entry name" value="GTP-CH-I_C/QueF"/>
</dbReference>
<keyword evidence="1 5" id="KW-0963">Cytoplasm</keyword>
<dbReference type="NCBIfam" id="TIGR03138">
    <property type="entry name" value="QueF"/>
    <property type="match status" value="1"/>
</dbReference>
<keyword evidence="3 5" id="KW-0521">NADP</keyword>
<keyword evidence="4 5" id="KW-0560">Oxidoreductase</keyword>
<dbReference type="PANTHER" id="PTHR34354:SF1">
    <property type="entry name" value="NADPH-DEPENDENT 7-CYANO-7-DEAZAGUANINE REDUCTASE"/>
    <property type="match status" value="1"/>
</dbReference>
<dbReference type="Proteomes" id="UP000195729">
    <property type="component" value="Chromosome"/>
</dbReference>
<evidence type="ECO:0000313" key="9">
    <source>
        <dbReference type="Proteomes" id="UP000195729"/>
    </source>
</evidence>
<proteinExistence type="inferred from homology"/>
<evidence type="ECO:0000313" key="8">
    <source>
        <dbReference type="EMBL" id="ARU97178.1"/>
    </source>
</evidence>
<gene>
    <name evidence="5" type="primary">queF</name>
    <name evidence="7" type="ORF">A7K98_04625</name>
    <name evidence="8" type="ORF">A7K99_04625</name>
</gene>
<dbReference type="SUPFAM" id="SSF55620">
    <property type="entry name" value="Tetrahydrobiopterin biosynthesis enzymes-like"/>
    <property type="match status" value="1"/>
</dbReference>
<dbReference type="UniPathway" id="UPA00392"/>
<dbReference type="GO" id="GO:0033739">
    <property type="term" value="F:preQ1 synthase activity"/>
    <property type="evidence" value="ECO:0007669"/>
    <property type="project" value="UniProtKB-UniRule"/>
</dbReference>
<dbReference type="Gene3D" id="3.30.1130.10">
    <property type="match status" value="2"/>
</dbReference>
<dbReference type="Pfam" id="PF14819">
    <property type="entry name" value="QueF_N"/>
    <property type="match status" value="1"/>
</dbReference>
<organism evidence="7 10">
    <name type="scientific">Tatumella citrea</name>
    <name type="common">Pantoea citrea</name>
    <dbReference type="NCBI Taxonomy" id="53336"/>
    <lineage>
        <taxon>Bacteria</taxon>
        <taxon>Pseudomonadati</taxon>
        <taxon>Pseudomonadota</taxon>
        <taxon>Gammaproteobacteria</taxon>
        <taxon>Enterobacterales</taxon>
        <taxon>Erwiniaceae</taxon>
        <taxon>Tatumella</taxon>
    </lineage>
</organism>
<comment type="function">
    <text evidence="5">Catalyzes the NADPH-dependent reduction of 7-cyano-7-deazaguanine (preQ0) to 7-aminomethyl-7-deazaguanine (preQ1).</text>
</comment>
<dbReference type="InterPro" id="IPR050084">
    <property type="entry name" value="NADPH_dep_7-cyano-7-deazaG_red"/>
</dbReference>
<dbReference type="GO" id="GO:0005737">
    <property type="term" value="C:cytoplasm"/>
    <property type="evidence" value="ECO:0007669"/>
    <property type="project" value="UniProtKB-SubCell"/>
</dbReference>
<evidence type="ECO:0000256" key="5">
    <source>
        <dbReference type="HAMAP-Rule" id="MF_00817"/>
    </source>
</evidence>
<dbReference type="EMBL" id="CP015581">
    <property type="protein sequence ID" value="ARU97178.1"/>
    <property type="molecule type" value="Genomic_DNA"/>
</dbReference>
<dbReference type="AlphaFoldDB" id="A0A1Y0L643"/>
<dbReference type="Proteomes" id="UP000195814">
    <property type="component" value="Chromosome"/>
</dbReference>